<evidence type="ECO:0000256" key="1">
    <source>
        <dbReference type="SAM" id="SignalP"/>
    </source>
</evidence>
<feature type="chain" id="PRO_5013567738" description="Endo-1,3(4)-beta-glucanase 1 carbohydrate binding domain-containing protein" evidence="1">
    <location>
        <begin position="20"/>
        <end position="72"/>
    </location>
</feature>
<sequence length="72" mass="7517">MQIFQLSIALLSIASTALAGGTCKSGGSYGLCTVNGKDIPCTENSACSPSYPGDKPPCQLNSYNNEYADCYI</sequence>
<evidence type="ECO:0000313" key="3">
    <source>
        <dbReference type="Proteomes" id="UP000245764"/>
    </source>
</evidence>
<evidence type="ECO:0000313" key="2">
    <source>
        <dbReference type="EMBL" id="SMR46221.1"/>
    </source>
</evidence>
<gene>
    <name evidence="2" type="ORF">ZT1E4_G2839</name>
</gene>
<dbReference type="Proteomes" id="UP000245764">
    <property type="component" value="Chromosome 2"/>
</dbReference>
<name>A0A2H1FY21_ZYMTR</name>
<organism evidence="2 3">
    <name type="scientific">Zymoseptoria tritici ST99CH_1E4</name>
    <dbReference type="NCBI Taxonomy" id="1276532"/>
    <lineage>
        <taxon>Eukaryota</taxon>
        <taxon>Fungi</taxon>
        <taxon>Dikarya</taxon>
        <taxon>Ascomycota</taxon>
        <taxon>Pezizomycotina</taxon>
        <taxon>Dothideomycetes</taxon>
        <taxon>Dothideomycetidae</taxon>
        <taxon>Mycosphaerellales</taxon>
        <taxon>Mycosphaerellaceae</taxon>
        <taxon>Zymoseptoria</taxon>
    </lineage>
</organism>
<dbReference type="AlphaFoldDB" id="A0A2H1FY21"/>
<protein>
    <recommendedName>
        <fullName evidence="4">Endo-1,3(4)-beta-glucanase 1 carbohydrate binding domain-containing protein</fullName>
    </recommendedName>
</protein>
<evidence type="ECO:0008006" key="4">
    <source>
        <dbReference type="Google" id="ProtNLM"/>
    </source>
</evidence>
<dbReference type="EMBL" id="LT854254">
    <property type="protein sequence ID" value="SMR46221.1"/>
    <property type="molecule type" value="Genomic_DNA"/>
</dbReference>
<proteinExistence type="predicted"/>
<accession>A0A2H1FY21</accession>
<keyword evidence="1" id="KW-0732">Signal</keyword>
<feature type="signal peptide" evidence="1">
    <location>
        <begin position="1"/>
        <end position="19"/>
    </location>
</feature>
<reference evidence="3" key="1">
    <citation type="submission" date="2017-05" db="EMBL/GenBank/DDBJ databases">
        <authorList>
            <person name="Song R."/>
            <person name="Chenine A.L."/>
            <person name="Ruprecht R.M."/>
        </authorList>
    </citation>
    <scope>NUCLEOTIDE SEQUENCE [LARGE SCALE GENOMIC DNA]</scope>
</reference>